<evidence type="ECO:0000256" key="4">
    <source>
        <dbReference type="ARBA" id="ARBA00023125"/>
    </source>
</evidence>
<dbReference type="PRINTS" id="PR01590">
    <property type="entry name" value="HTHFIS"/>
</dbReference>
<dbReference type="InterPro" id="IPR003593">
    <property type="entry name" value="AAA+_ATPase"/>
</dbReference>
<dbReference type="Gene3D" id="3.30.450.20">
    <property type="entry name" value="PAS domain"/>
    <property type="match status" value="1"/>
</dbReference>
<dbReference type="InterPro" id="IPR025662">
    <property type="entry name" value="Sigma_54_int_dom_ATP-bd_1"/>
</dbReference>
<dbReference type="EC" id="1.14.13.48" evidence="8"/>
<dbReference type="Pfam" id="PF02954">
    <property type="entry name" value="HTH_8"/>
    <property type="match status" value="1"/>
</dbReference>
<dbReference type="Pfam" id="PF25601">
    <property type="entry name" value="AAA_lid_14"/>
    <property type="match status" value="1"/>
</dbReference>
<dbReference type="GO" id="GO:0006355">
    <property type="term" value="P:regulation of DNA-templated transcription"/>
    <property type="evidence" value="ECO:0007669"/>
    <property type="project" value="InterPro"/>
</dbReference>
<dbReference type="Gene3D" id="3.40.50.300">
    <property type="entry name" value="P-loop containing nucleotide triphosphate hydrolases"/>
    <property type="match status" value="1"/>
</dbReference>
<dbReference type="InterPro" id="IPR025943">
    <property type="entry name" value="Sigma_54_int_dom_ATP-bd_2"/>
</dbReference>
<dbReference type="PATRIC" id="fig|1538.10.peg.4078"/>
<dbReference type="Pfam" id="PF00158">
    <property type="entry name" value="Sigma54_activat"/>
    <property type="match status" value="1"/>
</dbReference>
<dbReference type="PROSITE" id="PS00688">
    <property type="entry name" value="SIGMA54_INTERACT_3"/>
    <property type="match status" value="1"/>
</dbReference>
<dbReference type="SUPFAM" id="SSF46689">
    <property type="entry name" value="Homeodomain-like"/>
    <property type="match status" value="1"/>
</dbReference>
<dbReference type="PANTHER" id="PTHR32071">
    <property type="entry name" value="TRANSCRIPTIONAL REGULATORY PROTEIN"/>
    <property type="match status" value="1"/>
</dbReference>
<dbReference type="PROSITE" id="PS50045">
    <property type="entry name" value="SIGMA54_INTERACT_4"/>
    <property type="match status" value="1"/>
</dbReference>
<dbReference type="InterPro" id="IPR035965">
    <property type="entry name" value="PAS-like_dom_sf"/>
</dbReference>
<dbReference type="FunFam" id="3.40.50.300:FF:000006">
    <property type="entry name" value="DNA-binding transcriptional regulator NtrC"/>
    <property type="match status" value="1"/>
</dbReference>
<dbReference type="AlphaFoldDB" id="A0A168LBL0"/>
<comment type="caution">
    <text evidence="8">The sequence shown here is derived from an EMBL/GenBank/DDBJ whole genome shotgun (WGS) entry which is preliminary data.</text>
</comment>
<feature type="domain" description="PAS" evidence="7">
    <location>
        <begin position="7"/>
        <end position="91"/>
    </location>
</feature>
<protein>
    <submittedName>
        <fullName evidence="8">Limonene hydroxylase</fullName>
        <ecNumber evidence="8">1.14.13.48</ecNumber>
    </submittedName>
</protein>
<dbReference type="InterPro" id="IPR000014">
    <property type="entry name" value="PAS"/>
</dbReference>
<evidence type="ECO:0000256" key="5">
    <source>
        <dbReference type="ARBA" id="ARBA00023163"/>
    </source>
</evidence>
<dbReference type="EMBL" id="LITT01000064">
    <property type="protein sequence ID" value="OAA82935.1"/>
    <property type="molecule type" value="Genomic_DNA"/>
</dbReference>
<feature type="domain" description="Sigma-54 factor interaction" evidence="6">
    <location>
        <begin position="136"/>
        <end position="366"/>
    </location>
</feature>
<dbReference type="Pfam" id="PF13188">
    <property type="entry name" value="PAS_8"/>
    <property type="match status" value="1"/>
</dbReference>
<evidence type="ECO:0000259" key="6">
    <source>
        <dbReference type="PROSITE" id="PS50045"/>
    </source>
</evidence>
<dbReference type="PANTHER" id="PTHR32071:SF57">
    <property type="entry name" value="C4-DICARBOXYLATE TRANSPORT TRANSCRIPTIONAL REGULATORY PROTEIN DCTD"/>
    <property type="match status" value="1"/>
</dbReference>
<dbReference type="InterPro" id="IPR058031">
    <property type="entry name" value="AAA_lid_NorR"/>
</dbReference>
<keyword evidence="5" id="KW-0804">Transcription</keyword>
<dbReference type="InterPro" id="IPR002078">
    <property type="entry name" value="Sigma_54_int"/>
</dbReference>
<dbReference type="CDD" id="cd00009">
    <property type="entry name" value="AAA"/>
    <property type="match status" value="1"/>
</dbReference>
<dbReference type="InterPro" id="IPR002197">
    <property type="entry name" value="HTH_Fis"/>
</dbReference>
<dbReference type="GO" id="GO:0005524">
    <property type="term" value="F:ATP binding"/>
    <property type="evidence" value="ECO:0007669"/>
    <property type="project" value="UniProtKB-KW"/>
</dbReference>
<keyword evidence="8" id="KW-0560">Oxidoreductase</keyword>
<name>A0A168LBL0_9CLOT</name>
<dbReference type="Gene3D" id="1.10.10.60">
    <property type="entry name" value="Homeodomain-like"/>
    <property type="match status" value="1"/>
</dbReference>
<dbReference type="SUPFAM" id="SSF55785">
    <property type="entry name" value="PYP-like sensor domain (PAS domain)"/>
    <property type="match status" value="1"/>
</dbReference>
<dbReference type="InterPro" id="IPR025944">
    <property type="entry name" value="Sigma_54_int_dom_CS"/>
</dbReference>
<dbReference type="SMART" id="SM00382">
    <property type="entry name" value="AAA"/>
    <property type="match status" value="1"/>
</dbReference>
<keyword evidence="1" id="KW-0547">Nucleotide-binding</keyword>
<dbReference type="Proteomes" id="UP000077407">
    <property type="component" value="Unassembled WGS sequence"/>
</dbReference>
<dbReference type="PROSITE" id="PS00676">
    <property type="entry name" value="SIGMA54_INTERACT_2"/>
    <property type="match status" value="1"/>
</dbReference>
<evidence type="ECO:0000256" key="3">
    <source>
        <dbReference type="ARBA" id="ARBA00023015"/>
    </source>
</evidence>
<gene>
    <name evidence="8" type="ORF">WY13_04003</name>
</gene>
<dbReference type="PROSITE" id="PS50112">
    <property type="entry name" value="PAS"/>
    <property type="match status" value="1"/>
</dbReference>
<evidence type="ECO:0000313" key="8">
    <source>
        <dbReference type="EMBL" id="OAA82935.1"/>
    </source>
</evidence>
<keyword evidence="2" id="KW-0067">ATP-binding</keyword>
<evidence type="ECO:0000313" key="9">
    <source>
        <dbReference type="Proteomes" id="UP000077407"/>
    </source>
</evidence>
<dbReference type="OrthoDB" id="9803970at2"/>
<accession>A0A168LBL0</accession>
<dbReference type="SUPFAM" id="SSF52540">
    <property type="entry name" value="P-loop containing nucleoside triphosphate hydrolases"/>
    <property type="match status" value="1"/>
</dbReference>
<dbReference type="InterPro" id="IPR009057">
    <property type="entry name" value="Homeodomain-like_sf"/>
</dbReference>
<evidence type="ECO:0000259" key="7">
    <source>
        <dbReference type="PROSITE" id="PS50112"/>
    </source>
</evidence>
<dbReference type="Gene3D" id="1.10.8.60">
    <property type="match status" value="1"/>
</dbReference>
<proteinExistence type="predicted"/>
<dbReference type="GO" id="GO:0043565">
    <property type="term" value="F:sequence-specific DNA binding"/>
    <property type="evidence" value="ECO:0007669"/>
    <property type="project" value="InterPro"/>
</dbReference>
<dbReference type="RefSeq" id="WP_063557218.1">
    <property type="nucleotide sequence ID" value="NZ_LITT01000064.1"/>
</dbReference>
<dbReference type="InterPro" id="IPR027417">
    <property type="entry name" value="P-loop_NTPase"/>
</dbReference>
<keyword evidence="3" id="KW-0805">Transcription regulation</keyword>
<evidence type="ECO:0000256" key="1">
    <source>
        <dbReference type="ARBA" id="ARBA00022741"/>
    </source>
</evidence>
<dbReference type="CDD" id="cd00130">
    <property type="entry name" value="PAS"/>
    <property type="match status" value="1"/>
</dbReference>
<evidence type="ECO:0000256" key="2">
    <source>
        <dbReference type="ARBA" id="ARBA00022840"/>
    </source>
</evidence>
<sequence>MINLNSSKQSFEGFLESIPEGIMVCNTYGEIKFVNTTLLEITGYSPKFIMNMNMEDMLDNWGNIIDNIHNTNIQENIETAVKSINNILKLNLSIYVLYTEKMDDRIIIVVFKEIKKERKLEEKRLKGRAIYTFDKIIGKNENFLKIIEYSKKIANSKSTILITGESGTGKEIFAQAIHNYSDRKENVFMAVNCGAIPEKLIESELFGYEEGAFTGAKKGGNPGKFEMASGGTIFLDEIGEMPVEMQVKLLRVIEEEVVVRIGGYKQTPINVRIIAATNKNLKEEVENGNFRRDLFYRLNVLPIHLPSLKDRKDDICLLVDYYMNRISRKLNKRKVEITDGQMNKLVQYDWPGNIRELENVIEFFINIERIDESAIETDSLYKERKREGSYICYDEDFMFNMNLESLEKSHIENVIKKFKGNVTLAAKAMGIGRNTLYRKIKKYNIYCSTLEHDPKT</sequence>
<dbReference type="GO" id="GO:0016491">
    <property type="term" value="F:oxidoreductase activity"/>
    <property type="evidence" value="ECO:0007669"/>
    <property type="project" value="UniProtKB-KW"/>
</dbReference>
<dbReference type="PROSITE" id="PS00675">
    <property type="entry name" value="SIGMA54_INTERACT_1"/>
    <property type="match status" value="1"/>
</dbReference>
<keyword evidence="4" id="KW-0238">DNA-binding</keyword>
<dbReference type="NCBIfam" id="TIGR00229">
    <property type="entry name" value="sensory_box"/>
    <property type="match status" value="1"/>
</dbReference>
<organism evidence="8 9">
    <name type="scientific">Clostridium ljungdahlii</name>
    <dbReference type="NCBI Taxonomy" id="1538"/>
    <lineage>
        <taxon>Bacteria</taxon>
        <taxon>Bacillati</taxon>
        <taxon>Bacillota</taxon>
        <taxon>Clostridia</taxon>
        <taxon>Eubacteriales</taxon>
        <taxon>Clostridiaceae</taxon>
        <taxon>Clostridium</taxon>
    </lineage>
</organism>
<reference evidence="8 9" key="1">
    <citation type="journal article" date="2015" name="Biotechnol. Bioeng.">
        <title>Genome sequence and phenotypic characterization of Caulobacter segnis.</title>
        <authorList>
            <person name="Patel S."/>
            <person name="Fletcher B."/>
            <person name="Scott D.C."/>
            <person name="Ely B."/>
        </authorList>
    </citation>
    <scope>NUCLEOTIDE SEQUENCE [LARGE SCALE GENOMIC DNA]</scope>
    <source>
        <strain evidence="8 9">ERI-2</strain>
    </source>
</reference>